<protein>
    <submittedName>
        <fullName evidence="1">SDR family oxidoreductase</fullName>
    </submittedName>
</protein>
<dbReference type="EMBL" id="JBHULT010000011">
    <property type="protein sequence ID" value="MFD2518923.1"/>
    <property type="molecule type" value="Genomic_DNA"/>
</dbReference>
<evidence type="ECO:0000313" key="1">
    <source>
        <dbReference type="EMBL" id="MFD2518923.1"/>
    </source>
</evidence>
<accession>A0ABW5IZI6</accession>
<dbReference type="Gene3D" id="3.40.50.720">
    <property type="entry name" value="NAD(P)-binding Rossmann-like Domain"/>
    <property type="match status" value="1"/>
</dbReference>
<dbReference type="SUPFAM" id="SSF51735">
    <property type="entry name" value="NAD(P)-binding Rossmann-fold domains"/>
    <property type="match status" value="1"/>
</dbReference>
<name>A0ABW5IZI6_9FLAO</name>
<keyword evidence="2" id="KW-1185">Reference proteome</keyword>
<dbReference type="InterPro" id="IPR036291">
    <property type="entry name" value="NAD(P)-bd_dom_sf"/>
</dbReference>
<dbReference type="RefSeq" id="WP_380754026.1">
    <property type="nucleotide sequence ID" value="NZ_JBHULT010000011.1"/>
</dbReference>
<proteinExistence type="predicted"/>
<comment type="caution">
    <text evidence="1">The sequence shown here is derived from an EMBL/GenBank/DDBJ whole genome shotgun (WGS) entry which is preliminary data.</text>
</comment>
<gene>
    <name evidence="1" type="ORF">ACFSTG_13530</name>
</gene>
<sequence length="83" mass="9335">MVDLKEEDLKRVGEEFNSPDLIWFAADVSKAEEVTYVQYIPLTTSARYAENEEIGDLILFLASEESKYITGTIQVIDGGMTIL</sequence>
<dbReference type="Proteomes" id="UP001597468">
    <property type="component" value="Unassembled WGS sequence"/>
</dbReference>
<dbReference type="Pfam" id="PF13561">
    <property type="entry name" value="adh_short_C2"/>
    <property type="match status" value="1"/>
</dbReference>
<evidence type="ECO:0000313" key="2">
    <source>
        <dbReference type="Proteomes" id="UP001597468"/>
    </source>
</evidence>
<organism evidence="1 2">
    <name type="scientific">Salinimicrobium flavum</name>
    <dbReference type="NCBI Taxonomy" id="1737065"/>
    <lineage>
        <taxon>Bacteria</taxon>
        <taxon>Pseudomonadati</taxon>
        <taxon>Bacteroidota</taxon>
        <taxon>Flavobacteriia</taxon>
        <taxon>Flavobacteriales</taxon>
        <taxon>Flavobacteriaceae</taxon>
        <taxon>Salinimicrobium</taxon>
    </lineage>
</organism>
<reference evidence="2" key="1">
    <citation type="journal article" date="2019" name="Int. J. Syst. Evol. Microbiol.">
        <title>The Global Catalogue of Microorganisms (GCM) 10K type strain sequencing project: providing services to taxonomists for standard genome sequencing and annotation.</title>
        <authorList>
            <consortium name="The Broad Institute Genomics Platform"/>
            <consortium name="The Broad Institute Genome Sequencing Center for Infectious Disease"/>
            <person name="Wu L."/>
            <person name="Ma J."/>
        </authorList>
    </citation>
    <scope>NUCLEOTIDE SEQUENCE [LARGE SCALE GENOMIC DNA]</scope>
    <source>
        <strain evidence="2">KCTC 42585</strain>
    </source>
</reference>
<dbReference type="InterPro" id="IPR002347">
    <property type="entry name" value="SDR_fam"/>
</dbReference>